<name>A0A382EBJ6_9ZZZZ</name>
<sequence length="37" mass="4296">AKQWLARYEEPEFDPTIDEALSTFIAEKEATIPSELR</sequence>
<reference evidence="1" key="1">
    <citation type="submission" date="2018-05" db="EMBL/GenBank/DDBJ databases">
        <authorList>
            <person name="Lanie J.A."/>
            <person name="Ng W.-L."/>
            <person name="Kazmierczak K.M."/>
            <person name="Andrzejewski T.M."/>
            <person name="Davidsen T.M."/>
            <person name="Wayne K.J."/>
            <person name="Tettelin H."/>
            <person name="Glass J.I."/>
            <person name="Rusch D."/>
            <person name="Podicherti R."/>
            <person name="Tsui H.-C.T."/>
            <person name="Winkler M.E."/>
        </authorList>
    </citation>
    <scope>NUCLEOTIDE SEQUENCE</scope>
</reference>
<gene>
    <name evidence="1" type="ORF">METZ01_LOCUS201030</name>
</gene>
<accession>A0A382EBJ6</accession>
<dbReference type="EMBL" id="UINC01043731">
    <property type="protein sequence ID" value="SVB48176.1"/>
    <property type="molecule type" value="Genomic_DNA"/>
</dbReference>
<dbReference type="AlphaFoldDB" id="A0A382EBJ6"/>
<feature type="non-terminal residue" evidence="1">
    <location>
        <position position="1"/>
    </location>
</feature>
<evidence type="ECO:0000313" key="1">
    <source>
        <dbReference type="EMBL" id="SVB48176.1"/>
    </source>
</evidence>
<protein>
    <submittedName>
        <fullName evidence="1">Uncharacterized protein</fullName>
    </submittedName>
</protein>
<organism evidence="1">
    <name type="scientific">marine metagenome</name>
    <dbReference type="NCBI Taxonomy" id="408172"/>
    <lineage>
        <taxon>unclassified sequences</taxon>
        <taxon>metagenomes</taxon>
        <taxon>ecological metagenomes</taxon>
    </lineage>
</organism>
<proteinExistence type="predicted"/>